<dbReference type="GO" id="GO:0050661">
    <property type="term" value="F:NADP binding"/>
    <property type="evidence" value="ECO:0007669"/>
    <property type="project" value="InterPro"/>
</dbReference>
<comment type="pathway">
    <text evidence="3 13">Cofactor biosynthesis; riboflavin biosynthesis; 5-amino-6-(D-ribitylamino)uracil from GTP: step 3/4.</text>
</comment>
<dbReference type="GO" id="GO:0008703">
    <property type="term" value="F:5-amino-6-(5-phosphoribosylamino)uracil reductase activity"/>
    <property type="evidence" value="ECO:0007669"/>
    <property type="project" value="UniProtKB-EC"/>
</dbReference>
<dbReference type="FunFam" id="3.40.140.10:FF:000025">
    <property type="entry name" value="Riboflavin biosynthesis protein RibD"/>
    <property type="match status" value="1"/>
</dbReference>
<dbReference type="CDD" id="cd01284">
    <property type="entry name" value="Riboflavin_deaminase-reductase"/>
    <property type="match status" value="1"/>
</dbReference>
<evidence type="ECO:0000256" key="10">
    <source>
        <dbReference type="ARBA" id="ARBA00022857"/>
    </source>
</evidence>
<dbReference type="SUPFAM" id="SSF53597">
    <property type="entry name" value="Dihydrofolate reductase-like"/>
    <property type="match status" value="1"/>
</dbReference>
<evidence type="ECO:0000256" key="8">
    <source>
        <dbReference type="ARBA" id="ARBA00022801"/>
    </source>
</evidence>
<keyword evidence="10 13" id="KW-0521">NADP</keyword>
<feature type="binding site" evidence="15">
    <location>
        <position position="178"/>
    </location>
    <ligand>
        <name>substrate</name>
    </ligand>
</feature>
<gene>
    <name evidence="18" type="primary">ribD</name>
    <name evidence="18" type="ORF">CEE36_02820</name>
</gene>
<dbReference type="Pfam" id="PF00383">
    <property type="entry name" value="dCMP_cyt_deam_1"/>
    <property type="match status" value="1"/>
</dbReference>
<evidence type="ECO:0000256" key="15">
    <source>
        <dbReference type="PIRSR" id="PIRSR006769-2"/>
    </source>
</evidence>
<dbReference type="Pfam" id="PF01872">
    <property type="entry name" value="RibD_C"/>
    <property type="match status" value="1"/>
</dbReference>
<comment type="cofactor">
    <cofactor evidence="13 16">
        <name>Zn(2+)</name>
        <dbReference type="ChEBI" id="CHEBI:29105"/>
    </cofactor>
    <text evidence="13 16">Binds 1 zinc ion.</text>
</comment>
<dbReference type="Proteomes" id="UP000317778">
    <property type="component" value="Unassembled WGS sequence"/>
</dbReference>
<comment type="catalytic activity">
    <reaction evidence="13">
        <text>5-amino-6-(5-phospho-D-ribitylamino)uracil + NADP(+) = 5-amino-6-(5-phospho-D-ribosylamino)uracil + NADPH + H(+)</text>
        <dbReference type="Rhea" id="RHEA:17845"/>
        <dbReference type="ChEBI" id="CHEBI:15378"/>
        <dbReference type="ChEBI" id="CHEBI:57783"/>
        <dbReference type="ChEBI" id="CHEBI:58349"/>
        <dbReference type="ChEBI" id="CHEBI:58421"/>
        <dbReference type="ChEBI" id="CHEBI:58453"/>
        <dbReference type="EC" id="1.1.1.193"/>
    </reaction>
</comment>
<dbReference type="PROSITE" id="PS51747">
    <property type="entry name" value="CYT_DCMP_DEAMINASES_2"/>
    <property type="match status" value="1"/>
</dbReference>
<feature type="binding site" evidence="15">
    <location>
        <position position="210"/>
    </location>
    <ligand>
        <name>NADP(+)</name>
        <dbReference type="ChEBI" id="CHEBI:58349"/>
    </ligand>
</feature>
<feature type="binding site" evidence="16">
    <location>
        <position position="60"/>
    </location>
    <ligand>
        <name>Zn(2+)</name>
        <dbReference type="ChEBI" id="CHEBI:29105"/>
        <note>catalytic</note>
    </ligand>
</feature>
<dbReference type="NCBIfam" id="TIGR00227">
    <property type="entry name" value="ribD_Cterm"/>
    <property type="match status" value="1"/>
</dbReference>
<dbReference type="PANTHER" id="PTHR38011:SF7">
    <property type="entry name" value="2,5-DIAMINO-6-RIBOSYLAMINO-4(3H)-PYRIMIDINONE 5'-PHOSPHATE REDUCTASE"/>
    <property type="match status" value="1"/>
</dbReference>
<dbReference type="InterPro" id="IPR050765">
    <property type="entry name" value="Riboflavin_Biosynth_HTPR"/>
</dbReference>
<comment type="similarity">
    <text evidence="4 13">In the N-terminal section; belongs to the cytidine and deoxycytidylate deaminase family.</text>
</comment>
<dbReference type="GO" id="GO:0008835">
    <property type="term" value="F:diaminohydroxyphosphoribosylaminopyrimidine deaminase activity"/>
    <property type="evidence" value="ECO:0007669"/>
    <property type="project" value="UniProtKB-EC"/>
</dbReference>
<evidence type="ECO:0000259" key="17">
    <source>
        <dbReference type="PROSITE" id="PS51747"/>
    </source>
</evidence>
<reference evidence="18 19" key="1">
    <citation type="submission" date="2017-06" db="EMBL/GenBank/DDBJ databases">
        <title>Novel microbial phyla capable of carbon fixation and sulfur reduction in deep-sea sediments.</title>
        <authorList>
            <person name="Huang J."/>
            <person name="Baker B."/>
            <person name="Wang Y."/>
        </authorList>
    </citation>
    <scope>NUCLEOTIDE SEQUENCE [LARGE SCALE GENOMIC DNA]</scope>
    <source>
        <strain evidence="18">B3_TA06</strain>
    </source>
</reference>
<comment type="pathway">
    <text evidence="2 13">Cofactor biosynthesis; riboflavin biosynthesis; 5-amino-6-(D-ribitylamino)uracil from GTP: step 2/4.</text>
</comment>
<organism evidence="18 19">
    <name type="scientific">candidate division TA06 bacterium B3_TA06</name>
    <dbReference type="NCBI Taxonomy" id="2012487"/>
    <lineage>
        <taxon>Bacteria</taxon>
        <taxon>Bacteria division TA06</taxon>
    </lineage>
</organism>
<evidence type="ECO:0000256" key="5">
    <source>
        <dbReference type="ARBA" id="ARBA00007417"/>
    </source>
</evidence>
<feature type="binding site" evidence="15">
    <location>
        <position position="217"/>
    </location>
    <ligand>
        <name>substrate</name>
    </ligand>
</feature>
<evidence type="ECO:0000256" key="3">
    <source>
        <dbReference type="ARBA" id="ARBA00004910"/>
    </source>
</evidence>
<comment type="caution">
    <text evidence="18">The sequence shown here is derived from an EMBL/GenBank/DDBJ whole genome shotgun (WGS) entry which is preliminary data.</text>
</comment>
<keyword evidence="6 13" id="KW-0686">Riboflavin biosynthesis</keyword>
<dbReference type="UniPathway" id="UPA00275">
    <property type="reaction ID" value="UER00401"/>
</dbReference>
<evidence type="ECO:0000256" key="11">
    <source>
        <dbReference type="ARBA" id="ARBA00023002"/>
    </source>
</evidence>
<evidence type="ECO:0000256" key="2">
    <source>
        <dbReference type="ARBA" id="ARBA00004882"/>
    </source>
</evidence>
<dbReference type="EC" id="3.5.4.26" evidence="13"/>
<evidence type="ECO:0000256" key="16">
    <source>
        <dbReference type="PIRSR" id="PIRSR006769-3"/>
    </source>
</evidence>
<sequence>MSDTLFPEFSQEDERYMCMALALAEKGRGQVSPNPMVGAVIVKEGEVVGKGYHSRYGGPHAEAIAIADAGLRADGATLYVNLEPCVHFGRTPPCVEKISKARILRVVIAIKDPDRLVNGKGIEYLRRSHIHVDVGLLEDEARALNQAYFKHRETGLPLIILKLATTLDGKLATSTGDSRWITDEEARRYSHQLRTESDAVMVGIGTVLADNPQLTVRLVTGRNPLKVILDTKLKMPADAKVFDEGKTLIFTSRESLARRESYDAAKVSFAAVDLTEDGRLNLKKVLKELGRRQIAQLLVEGGGMLASELLRQGLVDRFICCINLSFLGKGIGYTDTIEYSNINERICLKDVKVSWLGKDLRLEARPCLPASSRK</sequence>
<feature type="binding site" evidence="15">
    <location>
        <position position="164"/>
    </location>
    <ligand>
        <name>NADP(+)</name>
        <dbReference type="ChEBI" id="CHEBI:58349"/>
    </ligand>
</feature>
<dbReference type="GO" id="GO:0008270">
    <property type="term" value="F:zinc ion binding"/>
    <property type="evidence" value="ECO:0007669"/>
    <property type="project" value="InterPro"/>
</dbReference>
<accession>A0A532V909</accession>
<dbReference type="EMBL" id="NJBO01000003">
    <property type="protein sequence ID" value="TKJ43632.1"/>
    <property type="molecule type" value="Genomic_DNA"/>
</dbReference>
<dbReference type="NCBIfam" id="TIGR00326">
    <property type="entry name" value="eubact_ribD"/>
    <property type="match status" value="1"/>
</dbReference>
<dbReference type="GO" id="GO:0009231">
    <property type="term" value="P:riboflavin biosynthetic process"/>
    <property type="evidence" value="ECO:0007669"/>
    <property type="project" value="UniProtKB-UniPathway"/>
</dbReference>
<feature type="binding site" evidence="15">
    <location>
        <position position="300"/>
    </location>
    <ligand>
        <name>substrate</name>
    </ligand>
</feature>
<proteinExistence type="inferred from homology"/>
<evidence type="ECO:0000256" key="12">
    <source>
        <dbReference type="ARBA" id="ARBA00023268"/>
    </source>
</evidence>
<evidence type="ECO:0000256" key="13">
    <source>
        <dbReference type="PIRNR" id="PIRNR006769"/>
    </source>
</evidence>
<dbReference type="PROSITE" id="PS00903">
    <property type="entry name" value="CYT_DCMP_DEAMINASES_1"/>
    <property type="match status" value="1"/>
</dbReference>
<feature type="domain" description="CMP/dCMP-type deaminase" evidence="17">
    <location>
        <begin position="11"/>
        <end position="124"/>
    </location>
</feature>
<dbReference type="InterPro" id="IPR002125">
    <property type="entry name" value="CMP_dCMP_dom"/>
</dbReference>
<dbReference type="InterPro" id="IPR016192">
    <property type="entry name" value="APOBEC/CMP_deaminase_Zn-bd"/>
</dbReference>
<feature type="binding site" evidence="15">
    <location>
        <position position="231"/>
    </location>
    <ligand>
        <name>NADP(+)</name>
        <dbReference type="ChEBI" id="CHEBI:58349"/>
    </ligand>
</feature>
<feature type="binding site" evidence="16">
    <location>
        <position position="85"/>
    </location>
    <ligand>
        <name>Zn(2+)</name>
        <dbReference type="ChEBI" id="CHEBI:29105"/>
        <note>catalytic</note>
    </ligand>
</feature>
<name>A0A532V909_UNCT6</name>
<keyword evidence="11 13" id="KW-0560">Oxidoreductase</keyword>
<feature type="binding site" evidence="15">
    <location>
        <position position="206"/>
    </location>
    <ligand>
        <name>substrate</name>
    </ligand>
</feature>
<feature type="active site" description="Proton donor" evidence="14">
    <location>
        <position position="62"/>
    </location>
</feature>
<dbReference type="InterPro" id="IPR004794">
    <property type="entry name" value="Eubact_RibD"/>
</dbReference>
<dbReference type="InterPro" id="IPR016193">
    <property type="entry name" value="Cytidine_deaminase-like"/>
</dbReference>
<evidence type="ECO:0000256" key="4">
    <source>
        <dbReference type="ARBA" id="ARBA00005259"/>
    </source>
</evidence>
<dbReference type="InterPro" id="IPR024072">
    <property type="entry name" value="DHFR-like_dom_sf"/>
</dbReference>
<feature type="binding site" evidence="15">
    <location>
        <position position="194"/>
    </location>
    <ligand>
        <name>substrate</name>
    </ligand>
</feature>
<evidence type="ECO:0000256" key="6">
    <source>
        <dbReference type="ARBA" id="ARBA00022619"/>
    </source>
</evidence>
<comment type="function">
    <text evidence="1 13">Converts 2,5-diamino-6-(ribosylamino)-4(3h)-pyrimidinone 5'-phosphate into 5-amino-6-(ribosylamino)-2,4(1h,3h)-pyrimidinedione 5'-phosphate.</text>
</comment>
<dbReference type="InterPro" id="IPR002734">
    <property type="entry name" value="RibDG_C"/>
</dbReference>
<dbReference type="SUPFAM" id="SSF53927">
    <property type="entry name" value="Cytidine deaminase-like"/>
    <property type="match status" value="1"/>
</dbReference>
<feature type="binding site" evidence="16">
    <location>
        <position position="94"/>
    </location>
    <ligand>
        <name>Zn(2+)</name>
        <dbReference type="ChEBI" id="CHEBI:29105"/>
        <note>catalytic</note>
    </ligand>
</feature>
<evidence type="ECO:0000313" key="18">
    <source>
        <dbReference type="EMBL" id="TKJ43632.1"/>
    </source>
</evidence>
<dbReference type="PIRSF" id="PIRSF006769">
    <property type="entry name" value="RibD"/>
    <property type="match status" value="1"/>
</dbReference>
<evidence type="ECO:0000256" key="9">
    <source>
        <dbReference type="ARBA" id="ARBA00022833"/>
    </source>
</evidence>
<dbReference type="InterPro" id="IPR011549">
    <property type="entry name" value="RibD_C"/>
</dbReference>
<evidence type="ECO:0000313" key="19">
    <source>
        <dbReference type="Proteomes" id="UP000317778"/>
    </source>
</evidence>
<keyword evidence="9 13" id="KW-0862">Zinc</keyword>
<protein>
    <recommendedName>
        <fullName evidence="13">Riboflavin biosynthesis protein RibD</fullName>
    </recommendedName>
    <domain>
        <recommendedName>
            <fullName evidence="13">Diaminohydroxyphosphoribosylaminopyrimidine deaminase</fullName>
            <shortName evidence="13">DRAP deaminase</shortName>
            <ecNumber evidence="13">3.5.4.26</ecNumber>
        </recommendedName>
        <alternativeName>
            <fullName evidence="13">Riboflavin-specific deaminase</fullName>
        </alternativeName>
    </domain>
    <domain>
        <recommendedName>
            <fullName evidence="13">5-amino-6-(5-phosphoribosylamino)uracil reductase</fullName>
            <ecNumber evidence="13">1.1.1.193</ecNumber>
        </recommendedName>
        <alternativeName>
            <fullName evidence="13">HTP reductase</fullName>
        </alternativeName>
    </domain>
</protein>
<dbReference type="Gene3D" id="3.40.430.10">
    <property type="entry name" value="Dihydrofolate Reductase, subunit A"/>
    <property type="match status" value="1"/>
</dbReference>
<dbReference type="PANTHER" id="PTHR38011">
    <property type="entry name" value="DIHYDROFOLATE REDUCTASE FAMILY PROTEIN (AFU_ORTHOLOGUE AFUA_8G06820)"/>
    <property type="match status" value="1"/>
</dbReference>
<feature type="binding site" evidence="15">
    <location>
        <position position="214"/>
    </location>
    <ligand>
        <name>substrate</name>
    </ligand>
</feature>
<evidence type="ECO:0000256" key="14">
    <source>
        <dbReference type="PIRSR" id="PIRSR006769-1"/>
    </source>
</evidence>
<dbReference type="AlphaFoldDB" id="A0A532V909"/>
<evidence type="ECO:0000256" key="7">
    <source>
        <dbReference type="ARBA" id="ARBA00022723"/>
    </source>
</evidence>
<dbReference type="Gene3D" id="3.40.140.10">
    <property type="entry name" value="Cytidine Deaminase, domain 2"/>
    <property type="match status" value="1"/>
</dbReference>
<feature type="binding site" evidence="15">
    <location>
        <position position="180"/>
    </location>
    <ligand>
        <name>NADP(+)</name>
        <dbReference type="ChEBI" id="CHEBI:58349"/>
    </ligand>
</feature>
<keyword evidence="8 13" id="KW-0378">Hydrolase</keyword>
<keyword evidence="12" id="KW-0511">Multifunctional enzyme</keyword>
<comment type="similarity">
    <text evidence="5 13">In the C-terminal section; belongs to the HTP reductase family.</text>
</comment>
<comment type="catalytic activity">
    <reaction evidence="13">
        <text>2,5-diamino-6-hydroxy-4-(5-phosphoribosylamino)-pyrimidine + H2O + H(+) = 5-amino-6-(5-phospho-D-ribosylamino)uracil + NH4(+)</text>
        <dbReference type="Rhea" id="RHEA:21868"/>
        <dbReference type="ChEBI" id="CHEBI:15377"/>
        <dbReference type="ChEBI" id="CHEBI:15378"/>
        <dbReference type="ChEBI" id="CHEBI:28938"/>
        <dbReference type="ChEBI" id="CHEBI:58453"/>
        <dbReference type="ChEBI" id="CHEBI:58614"/>
        <dbReference type="EC" id="3.5.4.26"/>
    </reaction>
</comment>
<dbReference type="EC" id="1.1.1.193" evidence="13"/>
<evidence type="ECO:0000256" key="1">
    <source>
        <dbReference type="ARBA" id="ARBA00002151"/>
    </source>
</evidence>
<keyword evidence="7 13" id="KW-0479">Metal-binding</keyword>